<comment type="caution">
    <text evidence="2">The sequence shown here is derived from an EMBL/GenBank/DDBJ whole genome shotgun (WGS) entry which is preliminary data.</text>
</comment>
<sequence length="457" mass="49496">MDAVAVRSPSSLSFPFFQSLPHSTFSTLAYTLQLLFIMFLSIVSDAHNVGLDVDHAAAASLTATAILYEFHSIDAPKPLSKGRRAVVHDAGSEQDAGIGGWLHKSISNCERALPRPLANSNPSHDLHGSTTNSNETRRSHLQGRGYHRHSDKVACCLAPWRNPTIEHSHPTRTSAPTPQGGLVKRKAGRPSLTTFLMTLEVVSAQSIALKISTTFEVPRALGGGGALRDGWAGFGRTETMEITTLNTTLDDMRTRAPQLDVFVRVEGSGCAVYRMQGRPGDVERGAARMTLESRQRNPSPCRSSPPPPRRRTRPPSRAPAPWPAVRLCGSRRRSSSLCVSSRSTLYKSSPLRSPPPIRETALVVDGPVVGVEGKSMESISRADGETAIGLASSQLRSSMLTVGGHRLRIWLRRTVIWIVASGAKAVDPSRRNATLGCAYAPDWNGRAYANGEETMKD</sequence>
<name>A0A8H6HMG5_9AGAR</name>
<dbReference type="EMBL" id="JACGCI010000061">
    <property type="protein sequence ID" value="KAF6749745.1"/>
    <property type="molecule type" value="Genomic_DNA"/>
</dbReference>
<reference evidence="2 3" key="1">
    <citation type="submission" date="2020-07" db="EMBL/GenBank/DDBJ databases">
        <title>Comparative genomics of pyrophilous fungi reveals a link between fire events and developmental genes.</title>
        <authorList>
            <consortium name="DOE Joint Genome Institute"/>
            <person name="Steindorff A.S."/>
            <person name="Carver A."/>
            <person name="Calhoun S."/>
            <person name="Stillman K."/>
            <person name="Liu H."/>
            <person name="Lipzen A."/>
            <person name="Pangilinan J."/>
            <person name="Labutti K."/>
            <person name="Bruns T.D."/>
            <person name="Grigoriev I.V."/>
        </authorList>
    </citation>
    <scope>NUCLEOTIDE SEQUENCE [LARGE SCALE GENOMIC DNA]</scope>
    <source>
        <strain evidence="2 3">CBS 144469</strain>
    </source>
</reference>
<feature type="compositionally biased region" description="Polar residues" evidence="1">
    <location>
        <begin position="118"/>
        <end position="134"/>
    </location>
</feature>
<evidence type="ECO:0000256" key="1">
    <source>
        <dbReference type="SAM" id="MobiDB-lite"/>
    </source>
</evidence>
<evidence type="ECO:0000313" key="2">
    <source>
        <dbReference type="EMBL" id="KAF6749745.1"/>
    </source>
</evidence>
<evidence type="ECO:0000313" key="3">
    <source>
        <dbReference type="Proteomes" id="UP000521943"/>
    </source>
</evidence>
<gene>
    <name evidence="2" type="ORF">DFP72DRAFT_1173353</name>
</gene>
<feature type="region of interest" description="Disordered" evidence="1">
    <location>
        <begin position="290"/>
        <end position="323"/>
    </location>
</feature>
<proteinExistence type="predicted"/>
<accession>A0A8H6HMG5</accession>
<dbReference type="AlphaFoldDB" id="A0A8H6HMG5"/>
<organism evidence="2 3">
    <name type="scientific">Ephemerocybe angulata</name>
    <dbReference type="NCBI Taxonomy" id="980116"/>
    <lineage>
        <taxon>Eukaryota</taxon>
        <taxon>Fungi</taxon>
        <taxon>Dikarya</taxon>
        <taxon>Basidiomycota</taxon>
        <taxon>Agaricomycotina</taxon>
        <taxon>Agaricomycetes</taxon>
        <taxon>Agaricomycetidae</taxon>
        <taxon>Agaricales</taxon>
        <taxon>Agaricineae</taxon>
        <taxon>Psathyrellaceae</taxon>
        <taxon>Ephemerocybe</taxon>
    </lineage>
</organism>
<protein>
    <submittedName>
        <fullName evidence="2">Uncharacterized protein</fullName>
    </submittedName>
</protein>
<feature type="region of interest" description="Disordered" evidence="1">
    <location>
        <begin position="113"/>
        <end position="138"/>
    </location>
</feature>
<dbReference type="Proteomes" id="UP000521943">
    <property type="component" value="Unassembled WGS sequence"/>
</dbReference>
<keyword evidence="3" id="KW-1185">Reference proteome</keyword>